<organism evidence="3 4">
    <name type="scientific">Planoprotostelium fungivorum</name>
    <dbReference type="NCBI Taxonomy" id="1890364"/>
    <lineage>
        <taxon>Eukaryota</taxon>
        <taxon>Amoebozoa</taxon>
        <taxon>Evosea</taxon>
        <taxon>Variosea</taxon>
        <taxon>Cavosteliida</taxon>
        <taxon>Cavosteliaceae</taxon>
        <taxon>Planoprotostelium</taxon>
    </lineage>
</organism>
<dbReference type="EMBL" id="MDYQ01000048">
    <property type="protein sequence ID" value="PRP85226.1"/>
    <property type="molecule type" value="Genomic_DNA"/>
</dbReference>
<dbReference type="Gene3D" id="1.25.40.90">
    <property type="match status" value="1"/>
</dbReference>
<evidence type="ECO:0000313" key="3">
    <source>
        <dbReference type="EMBL" id="PRP85226.1"/>
    </source>
</evidence>
<dbReference type="Pfam" id="PF00023">
    <property type="entry name" value="Ank"/>
    <property type="match status" value="1"/>
</dbReference>
<dbReference type="InterPro" id="IPR006569">
    <property type="entry name" value="CID_dom"/>
</dbReference>
<proteinExistence type="predicted"/>
<gene>
    <name evidence="3" type="ORF">PROFUN_06996</name>
</gene>
<dbReference type="PROSITE" id="PS50181">
    <property type="entry name" value="FBOX"/>
    <property type="match status" value="1"/>
</dbReference>
<dbReference type="InterPro" id="IPR032675">
    <property type="entry name" value="LRR_dom_sf"/>
</dbReference>
<evidence type="ECO:0000259" key="2">
    <source>
        <dbReference type="PROSITE" id="PS50181"/>
    </source>
</evidence>
<protein>
    <recommendedName>
        <fullName evidence="2">F-box domain-containing protein</fullName>
    </recommendedName>
</protein>
<dbReference type="InterPro" id="IPR002110">
    <property type="entry name" value="Ankyrin_rpt"/>
</dbReference>
<dbReference type="InterPro" id="IPR008942">
    <property type="entry name" value="ENTH_VHS"/>
</dbReference>
<keyword evidence="1" id="KW-0040">ANK repeat</keyword>
<dbReference type="Pfam" id="PF04818">
    <property type="entry name" value="CID"/>
    <property type="match status" value="1"/>
</dbReference>
<dbReference type="InterPro" id="IPR001810">
    <property type="entry name" value="F-box_dom"/>
</dbReference>
<feature type="repeat" description="ANK" evidence="1">
    <location>
        <begin position="482"/>
        <end position="514"/>
    </location>
</feature>
<reference evidence="3 4" key="1">
    <citation type="journal article" date="2018" name="Genome Biol. Evol.">
        <title>Multiple Roots of Fruiting Body Formation in Amoebozoa.</title>
        <authorList>
            <person name="Hillmann F."/>
            <person name="Forbes G."/>
            <person name="Novohradska S."/>
            <person name="Ferling I."/>
            <person name="Riege K."/>
            <person name="Groth M."/>
            <person name="Westermann M."/>
            <person name="Marz M."/>
            <person name="Spaller T."/>
            <person name="Winckler T."/>
            <person name="Schaap P."/>
            <person name="Glockner G."/>
        </authorList>
    </citation>
    <scope>NUCLEOTIDE SEQUENCE [LARGE SCALE GENOMIC DNA]</scope>
    <source>
        <strain evidence="3 4">Jena</strain>
    </source>
</reference>
<dbReference type="SUPFAM" id="SSF48403">
    <property type="entry name" value="Ankyrin repeat"/>
    <property type="match status" value="1"/>
</dbReference>
<name>A0A2P6NMN2_9EUKA</name>
<accession>A0A2P6NMN2</accession>
<feature type="domain" description="F-box" evidence="2">
    <location>
        <begin position="233"/>
        <end position="279"/>
    </location>
</feature>
<dbReference type="SUPFAM" id="SSF81383">
    <property type="entry name" value="F-box domain"/>
    <property type="match status" value="1"/>
</dbReference>
<dbReference type="SMART" id="SM00256">
    <property type="entry name" value="FBOX"/>
    <property type="match status" value="1"/>
</dbReference>
<dbReference type="InterPro" id="IPR036770">
    <property type="entry name" value="Ankyrin_rpt-contain_sf"/>
</dbReference>
<dbReference type="Gene3D" id="3.80.10.10">
    <property type="entry name" value="Ribonuclease Inhibitor"/>
    <property type="match status" value="1"/>
</dbReference>
<dbReference type="Proteomes" id="UP000241769">
    <property type="component" value="Unassembled WGS sequence"/>
</dbReference>
<evidence type="ECO:0000313" key="4">
    <source>
        <dbReference type="Proteomes" id="UP000241769"/>
    </source>
</evidence>
<evidence type="ECO:0000256" key="1">
    <source>
        <dbReference type="PROSITE-ProRule" id="PRU00023"/>
    </source>
</evidence>
<dbReference type="Pfam" id="PF12937">
    <property type="entry name" value="F-box-like"/>
    <property type="match status" value="1"/>
</dbReference>
<dbReference type="InterPro" id="IPR036047">
    <property type="entry name" value="F-box-like_dom_sf"/>
</dbReference>
<dbReference type="AlphaFoldDB" id="A0A2P6NMN2"/>
<dbReference type="InParanoid" id="A0A2P6NMN2"/>
<dbReference type="PROSITE" id="PS50297">
    <property type="entry name" value="ANK_REP_REGION"/>
    <property type="match status" value="1"/>
</dbReference>
<dbReference type="Gene3D" id="1.25.40.20">
    <property type="entry name" value="Ankyrin repeat-containing domain"/>
    <property type="match status" value="1"/>
</dbReference>
<sequence length="653" mass="75364">MRTHSEETYTRTSHSEIDRTRVAVSRDKVSTTLVSQVANVGILYLLNQENTSEIDWAKVSVSQVSRRAIRIVNSMEEHSKSCKLPSEHLSLFYILDSLIKAFMLSAKDNREGSRAARKKIWQPIREKLSIWAGRLLKGTHTGDIEKITKLMRIWREKQVFDNEVFPPIEKMIADRRQKREDAKKRAALVEIQHKGPKKRKIEKKEEEEEPLTVESLLDSDASTSNDVKRIKHHFFIGELPLEILLEIMSLLPTKSLLNMLSTCRFMRKLKTEPTIWRGQIKTLHMNPNTAADHYLFISRHSNRSWIEHLDLSFCRPPRTGLDMNNIIREIITAHQSTLKVLRLTGLNEVDESVFDGVNEFPILEELDVGLIGQLSIKKLVELVERSKNSLKRLIAPYFGREKGFIGLESLHTIITCCPEISYIDVRDRIQHFAIPKNFFGPNQKYVQYDKDINEAIKRGIMILGFNTMVDRQKMGYDIRMADGMTSLLLASQLGNTEYARELIKQGENINIRGPMGSVLSLSKSLTIAKMLLEEGAQSYTFEEDALVNTVYIGRHMKDEKHVEKWLHSLRYIIYDEDINDWRGEAIELLSNLLGDTIFMRKFIMRDDEDRRAVLRQTICEDKFLSRVTTDTTIIQRILLSLGEADLYNSGGDD</sequence>
<keyword evidence="4" id="KW-1185">Reference proteome</keyword>
<comment type="caution">
    <text evidence="3">The sequence shown here is derived from an EMBL/GenBank/DDBJ whole genome shotgun (WGS) entry which is preliminary data.</text>
</comment>
<dbReference type="PROSITE" id="PS50088">
    <property type="entry name" value="ANK_REPEAT"/>
    <property type="match status" value="1"/>
</dbReference>